<dbReference type="OrthoDB" id="9811406at2"/>
<evidence type="ECO:0000256" key="6">
    <source>
        <dbReference type="ARBA" id="ARBA00022448"/>
    </source>
</evidence>
<keyword evidence="15" id="KW-1185">Reference proteome</keyword>
<dbReference type="PRINTS" id="PR01853">
    <property type="entry name" value="YAJCTRNLCASE"/>
</dbReference>
<dbReference type="Proteomes" id="UP000249065">
    <property type="component" value="Unassembled WGS sequence"/>
</dbReference>
<keyword evidence="9" id="KW-0653">Protein transport</keyword>
<dbReference type="AlphaFoldDB" id="A0A327M170"/>
<comment type="subunit">
    <text evidence="4">Part of the SecDF-YidC-YajC translocase complex. The SecDF-YidC-YajC translocase forms a supercomplex with SecYEG, called the holo-translocon (HTL).</text>
</comment>
<protein>
    <recommendedName>
        <fullName evidence="5">Sec translocon accessory complex subunit YajC</fullName>
    </recommendedName>
</protein>
<keyword evidence="10 13" id="KW-1133">Transmembrane helix</keyword>
<dbReference type="InterPro" id="IPR003849">
    <property type="entry name" value="Preprotein_translocase_YajC"/>
</dbReference>
<keyword evidence="8 13" id="KW-0812">Transmembrane</keyword>
<keyword evidence="12 13" id="KW-0472">Membrane</keyword>
<sequence>MLISPAFAQDAAGGGLALITQFAPLILIFAVFYFLLIRPQQKRQKEHKVLLSALKRGDRVLTAGGILGRVTQVKDGADEVEVEIAPNVRVSVLRQTIGDVLKPISANDTGAKS</sequence>
<feature type="transmembrane region" description="Helical" evidence="13">
    <location>
        <begin position="12"/>
        <end position="36"/>
    </location>
</feature>
<evidence type="ECO:0000256" key="7">
    <source>
        <dbReference type="ARBA" id="ARBA00022475"/>
    </source>
</evidence>
<dbReference type="SMART" id="SM01323">
    <property type="entry name" value="YajC"/>
    <property type="match status" value="1"/>
</dbReference>
<evidence type="ECO:0000256" key="9">
    <source>
        <dbReference type="ARBA" id="ARBA00022927"/>
    </source>
</evidence>
<gene>
    <name evidence="14" type="primary">yajC</name>
    <name evidence="14" type="ORF">DOO78_23090</name>
</gene>
<evidence type="ECO:0000313" key="15">
    <source>
        <dbReference type="Proteomes" id="UP000249065"/>
    </source>
</evidence>
<dbReference type="PANTHER" id="PTHR33909:SF1">
    <property type="entry name" value="SEC TRANSLOCON ACCESSORY COMPLEX SUBUNIT YAJC"/>
    <property type="match status" value="1"/>
</dbReference>
<comment type="caution">
    <text evidence="14">The sequence shown here is derived from an EMBL/GenBank/DDBJ whole genome shotgun (WGS) entry which is preliminary data.</text>
</comment>
<evidence type="ECO:0000256" key="2">
    <source>
        <dbReference type="ARBA" id="ARBA00004162"/>
    </source>
</evidence>
<organism evidence="14 15">
    <name type="scientific">Roseicella frigidaeris</name>
    <dbReference type="NCBI Taxonomy" id="2230885"/>
    <lineage>
        <taxon>Bacteria</taxon>
        <taxon>Pseudomonadati</taxon>
        <taxon>Pseudomonadota</taxon>
        <taxon>Alphaproteobacteria</taxon>
        <taxon>Acetobacterales</taxon>
        <taxon>Roseomonadaceae</taxon>
        <taxon>Roseicella</taxon>
    </lineage>
</organism>
<evidence type="ECO:0000256" key="10">
    <source>
        <dbReference type="ARBA" id="ARBA00022989"/>
    </source>
</evidence>
<comment type="function">
    <text evidence="1">The SecYEG-SecDF-YajC-YidC holo-translocon (HTL) protein secretase/insertase is a supercomplex required for protein secretion, insertion of proteins into membranes, and assembly of membrane protein complexes. While the SecYEG complex is essential for assembly of a number of proteins and complexes, the SecDF-YajC-YidC subcomplex facilitates these functions.</text>
</comment>
<evidence type="ECO:0000256" key="1">
    <source>
        <dbReference type="ARBA" id="ARBA00002061"/>
    </source>
</evidence>
<dbReference type="RefSeq" id="WP_111472248.1">
    <property type="nucleotide sequence ID" value="NZ_QLIX01000028.1"/>
</dbReference>
<evidence type="ECO:0000256" key="3">
    <source>
        <dbReference type="ARBA" id="ARBA00006742"/>
    </source>
</evidence>
<keyword evidence="11" id="KW-0811">Translocation</keyword>
<evidence type="ECO:0000256" key="4">
    <source>
        <dbReference type="ARBA" id="ARBA00011718"/>
    </source>
</evidence>
<evidence type="ECO:0000256" key="5">
    <source>
        <dbReference type="ARBA" id="ARBA00014962"/>
    </source>
</evidence>
<dbReference type="EMBL" id="QLIX01000028">
    <property type="protein sequence ID" value="RAI56025.1"/>
    <property type="molecule type" value="Genomic_DNA"/>
</dbReference>
<accession>A0A327M170</accession>
<dbReference type="Pfam" id="PF02699">
    <property type="entry name" value="YajC"/>
    <property type="match status" value="1"/>
</dbReference>
<reference evidence="15" key="1">
    <citation type="submission" date="2018-06" db="EMBL/GenBank/DDBJ databases">
        <authorList>
            <person name="Khan S.A."/>
        </authorList>
    </citation>
    <scope>NUCLEOTIDE SEQUENCE [LARGE SCALE GENOMIC DNA]</scope>
    <source>
        <strain evidence="15">DB-1506</strain>
    </source>
</reference>
<proteinExistence type="inferred from homology"/>
<evidence type="ECO:0000256" key="12">
    <source>
        <dbReference type="ARBA" id="ARBA00023136"/>
    </source>
</evidence>
<evidence type="ECO:0000256" key="13">
    <source>
        <dbReference type="SAM" id="Phobius"/>
    </source>
</evidence>
<dbReference type="PANTHER" id="PTHR33909">
    <property type="entry name" value="SEC TRANSLOCON ACCESSORY COMPLEX SUBUNIT YAJC"/>
    <property type="match status" value="1"/>
</dbReference>
<dbReference type="GO" id="GO:0015031">
    <property type="term" value="P:protein transport"/>
    <property type="evidence" value="ECO:0007669"/>
    <property type="project" value="UniProtKB-KW"/>
</dbReference>
<dbReference type="GO" id="GO:0005886">
    <property type="term" value="C:plasma membrane"/>
    <property type="evidence" value="ECO:0007669"/>
    <property type="project" value="UniProtKB-SubCell"/>
</dbReference>
<keyword evidence="7" id="KW-1003">Cell membrane</keyword>
<comment type="subcellular location">
    <subcellularLocation>
        <location evidence="2">Cell membrane</location>
        <topology evidence="2">Single-pass membrane protein</topology>
    </subcellularLocation>
</comment>
<name>A0A327M170_9PROT</name>
<evidence type="ECO:0000313" key="14">
    <source>
        <dbReference type="EMBL" id="RAI56025.1"/>
    </source>
</evidence>
<comment type="similarity">
    <text evidence="3">Belongs to the YajC family.</text>
</comment>
<evidence type="ECO:0000256" key="11">
    <source>
        <dbReference type="ARBA" id="ARBA00023010"/>
    </source>
</evidence>
<evidence type="ECO:0000256" key="8">
    <source>
        <dbReference type="ARBA" id="ARBA00022692"/>
    </source>
</evidence>
<keyword evidence="6" id="KW-0813">Transport</keyword>
<dbReference type="NCBIfam" id="TIGR00739">
    <property type="entry name" value="yajC"/>
    <property type="match status" value="1"/>
</dbReference>